<dbReference type="GO" id="GO:0000287">
    <property type="term" value="F:magnesium ion binding"/>
    <property type="evidence" value="ECO:0007669"/>
    <property type="project" value="UniProtKB-UniRule"/>
</dbReference>
<dbReference type="InterPro" id="IPR018520">
    <property type="entry name" value="UPP_synth-like_CS"/>
</dbReference>
<dbReference type="EMBL" id="BRLB01000002">
    <property type="protein sequence ID" value="GKX28949.1"/>
    <property type="molecule type" value="Genomic_DNA"/>
</dbReference>
<evidence type="ECO:0000313" key="4">
    <source>
        <dbReference type="Proteomes" id="UP001144256"/>
    </source>
</evidence>
<feature type="binding site" evidence="2">
    <location>
        <position position="205"/>
    </location>
    <ligand>
        <name>Mg(2+)</name>
        <dbReference type="ChEBI" id="CHEBI:18420"/>
    </ligand>
</feature>
<comment type="cofactor">
    <cofactor evidence="2">
        <name>Mg(2+)</name>
        <dbReference type="ChEBI" id="CHEBI:18420"/>
    </cofactor>
    <text evidence="2">Binds 2 magnesium ions per subunit.</text>
</comment>
<dbReference type="InterPro" id="IPR001441">
    <property type="entry name" value="UPP_synth-like"/>
</dbReference>
<feature type="binding site" evidence="2">
    <location>
        <position position="23"/>
    </location>
    <ligand>
        <name>substrate</name>
    </ligand>
</feature>
<feature type="binding site" evidence="2">
    <location>
        <position position="35"/>
    </location>
    <ligand>
        <name>substrate</name>
    </ligand>
</feature>
<feature type="binding site" evidence="2">
    <location>
        <position position="67"/>
    </location>
    <ligand>
        <name>substrate</name>
    </ligand>
</feature>
<dbReference type="EC" id="2.5.1.-" evidence="2"/>
<feature type="binding site" evidence="2">
    <location>
        <position position="69"/>
    </location>
    <ligand>
        <name>substrate</name>
    </ligand>
</feature>
<evidence type="ECO:0000256" key="2">
    <source>
        <dbReference type="HAMAP-Rule" id="MF_01139"/>
    </source>
</evidence>
<sequence>MKTENNRNVPRHVAIIMDGNGRWAKSRGKKRQAGHRQGSKTLETICKQAYDIGIEYITAYAFSTENWARPIDEINNLMNLLRQYLKTSLKNASRDNIKVRVIGDKTGLDKDIITSIDRLEEGSKNNTGLRLQIALNYGGRDEIVRMTKKIVCDIENNKININSINQDLIEEYLDTKDIPDPDLLIRTSGEMRLSNFLLWQLAYTEFYFVQKHWPDFTIEDLEGAIEYYSNIDRRYGKVKER</sequence>
<dbReference type="FunFam" id="3.40.1180.10:FF:000001">
    <property type="entry name" value="(2E,6E)-farnesyl-diphosphate-specific ditrans,polycis-undecaprenyl-diphosphate synthase"/>
    <property type="match status" value="1"/>
</dbReference>
<dbReference type="CDD" id="cd00475">
    <property type="entry name" value="Cis_IPPS"/>
    <property type="match status" value="1"/>
</dbReference>
<dbReference type="NCBIfam" id="NF011405">
    <property type="entry name" value="PRK14830.1"/>
    <property type="match status" value="1"/>
</dbReference>
<dbReference type="HAMAP" id="MF_01139">
    <property type="entry name" value="ISPT"/>
    <property type="match status" value="1"/>
</dbReference>
<feature type="binding site" evidence="2">
    <location>
        <begin position="63"/>
        <end position="65"/>
    </location>
    <ligand>
        <name>substrate</name>
    </ligand>
</feature>
<organism evidence="3 4">
    <name type="scientific">Vallitalea longa</name>
    <dbReference type="NCBI Taxonomy" id="2936439"/>
    <lineage>
        <taxon>Bacteria</taxon>
        <taxon>Bacillati</taxon>
        <taxon>Bacillota</taxon>
        <taxon>Clostridia</taxon>
        <taxon>Lachnospirales</taxon>
        <taxon>Vallitaleaceae</taxon>
        <taxon>Vallitalea</taxon>
    </lineage>
</organism>
<feature type="binding site" evidence="2">
    <location>
        <position position="186"/>
    </location>
    <ligand>
        <name>substrate</name>
    </ligand>
</feature>
<comment type="function">
    <text evidence="2">Catalyzes the condensation of isopentenyl diphosphate (IPP) with allylic pyrophosphates generating different type of terpenoids.</text>
</comment>
<protein>
    <recommendedName>
        <fullName evidence="2">Isoprenyl transferase</fullName>
        <ecNumber evidence="2">2.5.1.-</ecNumber>
    </recommendedName>
</protein>
<comment type="similarity">
    <text evidence="2">Belongs to the UPP synthase family.</text>
</comment>
<gene>
    <name evidence="3" type="primary">uppS</name>
    <name evidence="3" type="ORF">SH1V18_14290</name>
</gene>
<name>A0A9W5Y9C3_9FIRM</name>
<feature type="binding site" evidence="2">
    <location>
        <begin position="19"/>
        <end position="22"/>
    </location>
    <ligand>
        <name>substrate</name>
    </ligand>
</feature>
<dbReference type="GO" id="GO:0016094">
    <property type="term" value="P:polyprenol biosynthetic process"/>
    <property type="evidence" value="ECO:0007669"/>
    <property type="project" value="TreeGrafter"/>
</dbReference>
<feature type="binding site" evidence="2">
    <location>
        <position position="18"/>
    </location>
    <ligand>
        <name>Mg(2+)</name>
        <dbReference type="ChEBI" id="CHEBI:18420"/>
    </ligand>
</feature>
<dbReference type="PROSITE" id="PS01066">
    <property type="entry name" value="UPP_SYNTHASE"/>
    <property type="match status" value="1"/>
</dbReference>
<feature type="active site" description="Proton acceptor" evidence="2">
    <location>
        <position position="66"/>
    </location>
</feature>
<evidence type="ECO:0000313" key="3">
    <source>
        <dbReference type="EMBL" id="GKX28949.1"/>
    </source>
</evidence>
<dbReference type="Gene3D" id="3.40.1180.10">
    <property type="entry name" value="Decaprenyl diphosphate synthase-like"/>
    <property type="match status" value="1"/>
</dbReference>
<feature type="binding site" evidence="2">
    <location>
        <begin position="192"/>
        <end position="194"/>
    </location>
    <ligand>
        <name>substrate</name>
    </ligand>
</feature>
<evidence type="ECO:0000256" key="1">
    <source>
        <dbReference type="ARBA" id="ARBA00022679"/>
    </source>
</evidence>
<dbReference type="AlphaFoldDB" id="A0A9W5Y9C3"/>
<proteinExistence type="inferred from homology"/>
<keyword evidence="4" id="KW-1185">Reference proteome</keyword>
<dbReference type="PANTHER" id="PTHR10291:SF0">
    <property type="entry name" value="DEHYDRODOLICHYL DIPHOSPHATE SYNTHASE 2"/>
    <property type="match status" value="1"/>
</dbReference>
<dbReference type="Pfam" id="PF01255">
    <property type="entry name" value="Prenyltransf"/>
    <property type="match status" value="1"/>
</dbReference>
<dbReference type="NCBIfam" id="TIGR00055">
    <property type="entry name" value="uppS"/>
    <property type="match status" value="1"/>
</dbReference>
<dbReference type="RefSeq" id="WP_281813930.1">
    <property type="nucleotide sequence ID" value="NZ_BRLB01000002.1"/>
</dbReference>
<comment type="caution">
    <text evidence="3">The sequence shown here is derived from an EMBL/GenBank/DDBJ whole genome shotgun (WGS) entry which is preliminary data.</text>
</comment>
<dbReference type="Proteomes" id="UP001144256">
    <property type="component" value="Unassembled WGS sequence"/>
</dbReference>
<comment type="subunit">
    <text evidence="2">Homodimer.</text>
</comment>
<dbReference type="PANTHER" id="PTHR10291">
    <property type="entry name" value="DEHYDRODOLICHYL DIPHOSPHATE SYNTHASE FAMILY MEMBER"/>
    <property type="match status" value="1"/>
</dbReference>
<dbReference type="InterPro" id="IPR036424">
    <property type="entry name" value="UPP_synth-like_sf"/>
</dbReference>
<reference evidence="3" key="1">
    <citation type="submission" date="2022-06" db="EMBL/GenBank/DDBJ databases">
        <title>Vallitalea longa sp. nov., an anaerobic bacterium isolated from marine sediment.</title>
        <authorList>
            <person name="Hirano S."/>
            <person name="Terahara T."/>
            <person name="Mori K."/>
            <person name="Hamada M."/>
            <person name="Matsumoto R."/>
            <person name="Kobayashi T."/>
        </authorList>
    </citation>
    <scope>NUCLEOTIDE SEQUENCE</scope>
    <source>
        <strain evidence="3">SH18-1</strain>
    </source>
</reference>
<dbReference type="SUPFAM" id="SSF64005">
    <property type="entry name" value="Undecaprenyl diphosphate synthase"/>
    <property type="match status" value="1"/>
</dbReference>
<accession>A0A9W5Y9C3</accession>
<dbReference type="GO" id="GO:0045547">
    <property type="term" value="F:ditrans,polycis-polyprenyl diphosphate synthase [(2E,6E)-farnesyl diphosphate specific] activity"/>
    <property type="evidence" value="ECO:0007669"/>
    <property type="project" value="TreeGrafter"/>
</dbReference>
<keyword evidence="1 2" id="KW-0808">Transferase</keyword>
<feature type="active site" evidence="2">
    <location>
        <position position="18"/>
    </location>
</feature>
<keyword evidence="2" id="KW-0479">Metal-binding</keyword>
<feature type="binding site" evidence="2">
    <location>
        <position position="31"/>
    </location>
    <ligand>
        <name>substrate</name>
    </ligand>
</feature>
<keyword evidence="2" id="KW-0460">Magnesium</keyword>